<proteinExistence type="predicted"/>
<dbReference type="NCBIfam" id="TIGR04387">
    <property type="entry name" value="capsid_maj_N4"/>
    <property type="match status" value="1"/>
</dbReference>
<evidence type="ECO:0000313" key="1">
    <source>
        <dbReference type="EMBL" id="GAI58016.1"/>
    </source>
</evidence>
<reference evidence="1" key="1">
    <citation type="journal article" date="2014" name="Front. Microbiol.">
        <title>High frequency of phylogenetically diverse reductive dehalogenase-homologous genes in deep subseafloor sedimentary metagenomes.</title>
        <authorList>
            <person name="Kawai M."/>
            <person name="Futagami T."/>
            <person name="Toyoda A."/>
            <person name="Takaki Y."/>
            <person name="Nishi S."/>
            <person name="Hori S."/>
            <person name="Arai W."/>
            <person name="Tsubouchi T."/>
            <person name="Morono Y."/>
            <person name="Uchiyama I."/>
            <person name="Ito T."/>
            <person name="Fujiyama A."/>
            <person name="Inagaki F."/>
            <person name="Takami H."/>
        </authorList>
    </citation>
    <scope>NUCLEOTIDE SEQUENCE</scope>
    <source>
        <strain evidence="1">Expedition CK06-06</strain>
    </source>
</reference>
<accession>X1QT93</accession>
<name>X1QT93_9ZZZZ</name>
<evidence type="ECO:0008006" key="2">
    <source>
        <dbReference type="Google" id="ProtNLM"/>
    </source>
</evidence>
<comment type="caution">
    <text evidence="1">The sequence shown here is derived from an EMBL/GenBank/DDBJ whole genome shotgun (WGS) entry which is preliminary data.</text>
</comment>
<gene>
    <name evidence="1" type="ORF">S06H3_58958</name>
</gene>
<feature type="non-terminal residue" evidence="1">
    <location>
        <position position="206"/>
    </location>
</feature>
<feature type="non-terminal residue" evidence="1">
    <location>
        <position position="1"/>
    </location>
</feature>
<dbReference type="AlphaFoldDB" id="X1QT93"/>
<organism evidence="1">
    <name type="scientific">marine sediment metagenome</name>
    <dbReference type="NCBI Taxonomy" id="412755"/>
    <lineage>
        <taxon>unclassified sequences</taxon>
        <taxon>metagenomes</taxon>
        <taxon>ecological metagenomes</taxon>
    </lineage>
</organism>
<dbReference type="EMBL" id="BARV01038235">
    <property type="protein sequence ID" value="GAI58016.1"/>
    <property type="molecule type" value="Genomic_DNA"/>
</dbReference>
<protein>
    <recommendedName>
        <fullName evidence="2">Bacteriophage Mu GpT domain-containing protein</fullName>
    </recommendedName>
</protein>
<sequence length="206" mass="22374">IPKNTGETAIWSRWHNLLSQDTPLTQGIDPEPIPVSKTTLRQTVVEFGILTKQTSWLKLTGLSMENDQITDVVLDNMLLTLDTVCRNTLAGSASYSTCSNSSGGDGKYLNKTDIDTVVTNLEGENARMLRPQISAGTGQGTSPIRAAYMAIGHTKQRPRLQEVAGFKHVSNYASAGDIAEGEFCSTGDVRWLLTTNAYYDGSEILS</sequence>